<dbReference type="GO" id="GO:0016192">
    <property type="term" value="P:vesicle-mediated transport"/>
    <property type="evidence" value="ECO:0007669"/>
    <property type="project" value="InterPro"/>
</dbReference>
<dbReference type="Pfam" id="PF03311">
    <property type="entry name" value="Cornichon"/>
    <property type="match status" value="1"/>
</dbReference>
<evidence type="ECO:0000256" key="7">
    <source>
        <dbReference type="SAM" id="SignalP"/>
    </source>
</evidence>
<keyword evidence="9" id="KW-1185">Reference proteome</keyword>
<dbReference type="KEGG" id="aluc:AKAW2_11376S"/>
<protein>
    <recommendedName>
        <fullName evidence="10">ER-derived vesicles protein ERV14</fullName>
    </recommendedName>
</protein>
<reference evidence="8" key="1">
    <citation type="submission" date="2021-01" db="EMBL/GenBank/DDBJ databases">
        <authorList>
            <consortium name="Aspergillus luchuensis mut. kawachii IFO 4304 genome sequencing consortium"/>
            <person name="Kazuki M."/>
            <person name="Futagami T."/>
        </authorList>
    </citation>
    <scope>NUCLEOTIDE SEQUENCE</scope>
    <source>
        <strain evidence="8">IFO 4308</strain>
    </source>
</reference>
<organism evidence="8 9">
    <name type="scientific">Aspergillus kawachii</name>
    <name type="common">White koji mold</name>
    <name type="synonym">Aspergillus awamori var. kawachi</name>
    <dbReference type="NCBI Taxonomy" id="1069201"/>
    <lineage>
        <taxon>Eukaryota</taxon>
        <taxon>Fungi</taxon>
        <taxon>Dikarya</taxon>
        <taxon>Ascomycota</taxon>
        <taxon>Pezizomycotina</taxon>
        <taxon>Eurotiomycetes</taxon>
        <taxon>Eurotiomycetidae</taxon>
        <taxon>Eurotiales</taxon>
        <taxon>Aspergillaceae</taxon>
        <taxon>Aspergillus</taxon>
        <taxon>Aspergillus subgen. Circumdati</taxon>
    </lineage>
</organism>
<dbReference type="InterPro" id="IPR003377">
    <property type="entry name" value="Cornichon"/>
</dbReference>
<evidence type="ECO:0000256" key="3">
    <source>
        <dbReference type="ARBA" id="ARBA00022692"/>
    </source>
</evidence>
<feature type="transmembrane region" description="Helical" evidence="6">
    <location>
        <begin position="243"/>
        <end position="265"/>
    </location>
</feature>
<evidence type="ECO:0000313" key="9">
    <source>
        <dbReference type="Proteomes" id="UP000661280"/>
    </source>
</evidence>
<gene>
    <name evidence="8" type="ORF">AKAW2_11376S</name>
</gene>
<evidence type="ECO:0000256" key="6">
    <source>
        <dbReference type="SAM" id="Phobius"/>
    </source>
</evidence>
<keyword evidence="7" id="KW-0732">Signal</keyword>
<evidence type="ECO:0000256" key="4">
    <source>
        <dbReference type="ARBA" id="ARBA00022989"/>
    </source>
</evidence>
<dbReference type="AlphaFoldDB" id="A0A7R7W0Y7"/>
<keyword evidence="3 6" id="KW-0812">Transmembrane</keyword>
<evidence type="ECO:0000256" key="2">
    <source>
        <dbReference type="ARBA" id="ARBA00010095"/>
    </source>
</evidence>
<feature type="chain" id="PRO_5030908368" description="ER-derived vesicles protein ERV14" evidence="7">
    <location>
        <begin position="26"/>
        <end position="270"/>
    </location>
</feature>
<dbReference type="SMART" id="SM01398">
    <property type="entry name" value="Cornichon"/>
    <property type="match status" value="1"/>
</dbReference>
<dbReference type="InterPro" id="IPR033466">
    <property type="entry name" value="Cornichon_conserved"/>
</dbReference>
<evidence type="ECO:0000313" key="8">
    <source>
        <dbReference type="EMBL" id="BCR94330.1"/>
    </source>
</evidence>
<dbReference type="GO" id="GO:0016020">
    <property type="term" value="C:membrane"/>
    <property type="evidence" value="ECO:0007669"/>
    <property type="project" value="UniProtKB-SubCell"/>
</dbReference>
<name>A0A7R7W0Y7_ASPKA</name>
<dbReference type="PROSITE" id="PS01340">
    <property type="entry name" value="CORNICHON"/>
    <property type="match status" value="1"/>
</dbReference>
<sequence>MAIIAFLAHTGVMALIFSVRQRVVSRNNESRLEVKVTSNELHGLDSRSRVTPPEEPHRLPAPIAAFPHRFESTIKSNFLRLQFSPSTPSPLFPPVLSSCPRARLPLRSSPPPFLLVSTLFESFEHLFSILPTMSGEAWLYLLAVLINAVNLFLQVFFTIMYSDLECDYINPIDLCNRLNAYIVPEAAVHAFLTFLFIINGYWVAIVLNLPLLAFNAKKIYENQHLLDATEIFRKLNVHKKESFIKLGFHLLMFFFYLYSMIVALIRDESH</sequence>
<comment type="similarity">
    <text evidence="2">Belongs to the cornichon family.</text>
</comment>
<keyword evidence="5 6" id="KW-0472">Membrane</keyword>
<dbReference type="GeneID" id="64955655"/>
<dbReference type="EMBL" id="AP024425">
    <property type="protein sequence ID" value="BCR94330.1"/>
    <property type="molecule type" value="Genomic_DNA"/>
</dbReference>
<feature type="transmembrane region" description="Helical" evidence="6">
    <location>
        <begin position="137"/>
        <end position="161"/>
    </location>
</feature>
<reference evidence="8" key="2">
    <citation type="submission" date="2021-02" db="EMBL/GenBank/DDBJ databases">
        <title>Aspergillus luchuensis mut. kawachii IFO 4304 genome sequence.</title>
        <authorList>
            <person name="Mori K."/>
            <person name="Kadooka C."/>
            <person name="Goto M."/>
            <person name="Futagami T."/>
        </authorList>
    </citation>
    <scope>NUCLEOTIDE SEQUENCE</scope>
    <source>
        <strain evidence="8">IFO 4308</strain>
    </source>
</reference>
<comment type="subcellular location">
    <subcellularLocation>
        <location evidence="1">Membrane</location>
        <topology evidence="1">Multi-pass membrane protein</topology>
    </subcellularLocation>
</comment>
<evidence type="ECO:0000256" key="5">
    <source>
        <dbReference type="ARBA" id="ARBA00023136"/>
    </source>
</evidence>
<feature type="transmembrane region" description="Helical" evidence="6">
    <location>
        <begin position="186"/>
        <end position="214"/>
    </location>
</feature>
<evidence type="ECO:0000256" key="1">
    <source>
        <dbReference type="ARBA" id="ARBA00004141"/>
    </source>
</evidence>
<evidence type="ECO:0008006" key="10">
    <source>
        <dbReference type="Google" id="ProtNLM"/>
    </source>
</evidence>
<dbReference type="OrthoDB" id="434393at2759"/>
<feature type="signal peptide" evidence="7">
    <location>
        <begin position="1"/>
        <end position="25"/>
    </location>
</feature>
<dbReference type="Proteomes" id="UP000661280">
    <property type="component" value="Chromosome 1"/>
</dbReference>
<dbReference type="RefSeq" id="XP_041538096.1">
    <property type="nucleotide sequence ID" value="XM_041683853.1"/>
</dbReference>
<accession>A0A7R7W0Y7</accession>
<proteinExistence type="inferred from homology"/>
<keyword evidence="4 6" id="KW-1133">Transmembrane helix</keyword>
<dbReference type="PANTHER" id="PTHR12290">
    <property type="entry name" value="CORNICHON-RELATED"/>
    <property type="match status" value="1"/>
</dbReference>